<evidence type="ECO:0000256" key="1">
    <source>
        <dbReference type="SAM" id="SignalP"/>
    </source>
</evidence>
<dbReference type="Proteomes" id="UP000007599">
    <property type="component" value="Chromosome I"/>
</dbReference>
<proteinExistence type="predicted"/>
<accession>H8XPM9</accession>
<keyword evidence="2" id="KW-0449">Lipoprotein</keyword>
<protein>
    <submittedName>
        <fullName evidence="2">Probable lipoprotein</fullName>
    </submittedName>
</protein>
<sequence>MKKVIVLFLLAISVTSCVVKESLVFNADKSGKLKYTFDLNKLAQMGGGKSKGKKGKEVVDSTFTFKDLYKDKQDSIAKLPLEEQHKLRQMEKFNLHLVMNEEKGVFLYEMYTDFQSPSELEELFSPINAASSLNPAGTNANLSSKDTPKNDGVTQYTFDGKKFTKFVKVQPKDELNQEIKNRLKSEGASEEEINETNELSQQMTETFEKLYQESSYETTITFPQKIKKVNVKNALISKDGKSVTIPYSMEDYMKSTNLNFEVELE</sequence>
<evidence type="ECO:0000313" key="3">
    <source>
        <dbReference type="Proteomes" id="UP000007599"/>
    </source>
</evidence>
<dbReference type="OrthoDB" id="978531at2"/>
<evidence type="ECO:0000313" key="2">
    <source>
        <dbReference type="EMBL" id="CCG54095.1"/>
    </source>
</evidence>
<dbReference type="PROSITE" id="PS51257">
    <property type="entry name" value="PROKAR_LIPOPROTEIN"/>
    <property type="match status" value="1"/>
</dbReference>
<name>H8XPM9_FLAIG</name>
<dbReference type="EMBL" id="HE774682">
    <property type="protein sequence ID" value="CCG54095.1"/>
    <property type="molecule type" value="Genomic_DNA"/>
</dbReference>
<keyword evidence="3" id="KW-1185">Reference proteome</keyword>
<organism evidence="2 3">
    <name type="scientific">Flavobacterium indicum (strain DSM 17447 / CIP 109464 / GPTSA100-9)</name>
    <dbReference type="NCBI Taxonomy" id="1094466"/>
    <lineage>
        <taxon>Bacteria</taxon>
        <taxon>Pseudomonadati</taxon>
        <taxon>Bacteroidota</taxon>
        <taxon>Flavobacteriia</taxon>
        <taxon>Flavobacteriales</taxon>
        <taxon>Flavobacteriaceae</taxon>
        <taxon>Flavobacterium</taxon>
    </lineage>
</organism>
<keyword evidence="1" id="KW-0732">Signal</keyword>
<dbReference type="AlphaFoldDB" id="H8XPM9"/>
<reference evidence="2 3" key="1">
    <citation type="journal article" date="2012" name="J. Bacteriol.">
        <title>Complete Genome Sequence of Flavobacterium indicum GPSTA100-9T, Isolated from Warm Spring Water.</title>
        <authorList>
            <person name="Barbier P."/>
            <person name="Houel A."/>
            <person name="Loux V."/>
            <person name="Poulain J."/>
            <person name="Bernardet J.F."/>
            <person name="Touchon M."/>
            <person name="Duchaud E."/>
        </authorList>
    </citation>
    <scope>NUCLEOTIDE SEQUENCE [LARGE SCALE GENOMIC DNA]</scope>
    <source>
        <strain evidence="3">DSM 17447 / CIP 109464 / GPTSA100-9</strain>
    </source>
</reference>
<dbReference type="eggNOG" id="ENOG5030B5S">
    <property type="taxonomic scope" value="Bacteria"/>
</dbReference>
<gene>
    <name evidence="2" type="ordered locus">KQS_10865</name>
</gene>
<dbReference type="PATRIC" id="fig|1094466.5.peg.2131"/>
<reference evidence="3" key="2">
    <citation type="submission" date="2012-03" db="EMBL/GenBank/DDBJ databases">
        <title>Complete genome sequence of Flavobacterium indicum GPTSA100-9T, isolated from warm spring water.</title>
        <authorList>
            <person name="Barbier P."/>
            <person name="Houel A."/>
            <person name="Loux V."/>
            <person name="Poulain J."/>
            <person name="Bernardet J.-F."/>
            <person name="Touchon M."/>
            <person name="Duchaud E."/>
        </authorList>
    </citation>
    <scope>NUCLEOTIDE SEQUENCE [LARGE SCALE GENOMIC DNA]</scope>
    <source>
        <strain evidence="3">DSM 17447 / CIP 109464 / GPTSA100-9</strain>
    </source>
</reference>
<dbReference type="KEGG" id="fin:KQS_10865"/>
<dbReference type="STRING" id="1094466.KQS_10865"/>
<feature type="chain" id="PRO_5003617691" evidence="1">
    <location>
        <begin position="20"/>
        <end position="265"/>
    </location>
</feature>
<dbReference type="HOGENOM" id="CLU_085302_0_0_10"/>
<dbReference type="RefSeq" id="WP_014389213.1">
    <property type="nucleotide sequence ID" value="NC_017025.1"/>
</dbReference>
<feature type="signal peptide" evidence="1">
    <location>
        <begin position="1"/>
        <end position="19"/>
    </location>
</feature>